<organism evidence="3 4">
    <name type="scientific">Kribbella rubisoli</name>
    <dbReference type="NCBI Taxonomy" id="3075929"/>
    <lineage>
        <taxon>Bacteria</taxon>
        <taxon>Bacillati</taxon>
        <taxon>Actinomycetota</taxon>
        <taxon>Actinomycetes</taxon>
        <taxon>Propionibacteriales</taxon>
        <taxon>Kribbellaceae</taxon>
        <taxon>Kribbella</taxon>
    </lineage>
</organism>
<dbReference type="AlphaFoldDB" id="A0A4Q7WSA0"/>
<dbReference type="RefSeq" id="WP_130445562.1">
    <property type="nucleotide sequence ID" value="NZ_SHKR01000013.1"/>
</dbReference>
<protein>
    <submittedName>
        <fullName evidence="3">Nucleotidyltransferase-like protein</fullName>
    </submittedName>
</protein>
<keyword evidence="4" id="KW-1185">Reference proteome</keyword>
<name>A0A4Q7WSA0_9ACTN</name>
<feature type="domain" description="Nucleotidyltransferase-like" evidence="2">
    <location>
        <begin position="18"/>
        <end position="192"/>
    </location>
</feature>
<dbReference type="Proteomes" id="UP000292027">
    <property type="component" value="Unassembled WGS sequence"/>
</dbReference>
<evidence type="ECO:0000313" key="4">
    <source>
        <dbReference type="Proteomes" id="UP000292027"/>
    </source>
</evidence>
<comment type="caution">
    <text evidence="3">The sequence shown here is derived from an EMBL/GenBank/DDBJ whole genome shotgun (WGS) entry which is preliminary data.</text>
</comment>
<evidence type="ECO:0000313" key="3">
    <source>
        <dbReference type="EMBL" id="RZU13292.1"/>
    </source>
</evidence>
<sequence>MNEPGASRTDLLVQSRSALLDVLAALDSHRDSVTVIGAQAVYLRTSAAAVALAETTKDSDLAVDPRQLDDDPLLEDAMTRAGFRQNRNSRQPGAWLNSAGIPVDLMVPASLTEGGKKTRGGRIPPHSKSATRRADGLEPVLIDNSPMEVSALDPADGRRSTVKVAGCGALLVAKLFKIGERVNDTNPNRLQDKDAHDIYRILIDTETAALADVFEQLRADAVSASATETAIVYLRELFAAGPTALGAKMAGRAESGIGDPDLVAASVSALAEDLSKALGPA</sequence>
<reference evidence="3 4" key="1">
    <citation type="journal article" date="2015" name="Stand. Genomic Sci.">
        <title>Genomic Encyclopedia of Bacterial and Archaeal Type Strains, Phase III: the genomes of soil and plant-associated and newly described type strains.</title>
        <authorList>
            <person name="Whitman W.B."/>
            <person name="Woyke T."/>
            <person name="Klenk H.P."/>
            <person name="Zhou Y."/>
            <person name="Lilburn T.G."/>
            <person name="Beck B.J."/>
            <person name="De Vos P."/>
            <person name="Vandamme P."/>
            <person name="Eisen J.A."/>
            <person name="Garrity G."/>
            <person name="Hugenholtz P."/>
            <person name="Kyrpides N.C."/>
        </authorList>
    </citation>
    <scope>NUCLEOTIDE SEQUENCE [LARGE SCALE GENOMIC DNA]</scope>
    <source>
        <strain evidence="3 4">VKM Ac-2540</strain>
    </source>
</reference>
<accession>A0A4Q7WSA0</accession>
<proteinExistence type="predicted"/>
<dbReference type="EMBL" id="SHKR01000013">
    <property type="protein sequence ID" value="RZU13292.1"/>
    <property type="molecule type" value="Genomic_DNA"/>
</dbReference>
<evidence type="ECO:0000259" key="2">
    <source>
        <dbReference type="Pfam" id="PF12281"/>
    </source>
</evidence>
<dbReference type="OrthoDB" id="3515986at2"/>
<gene>
    <name evidence="3" type="ORF">EV645_4129</name>
</gene>
<feature type="region of interest" description="Disordered" evidence="1">
    <location>
        <begin position="111"/>
        <end position="133"/>
    </location>
</feature>
<evidence type="ECO:0000256" key="1">
    <source>
        <dbReference type="SAM" id="MobiDB-lite"/>
    </source>
</evidence>
<dbReference type="InterPro" id="IPR058575">
    <property type="entry name" value="NTP_transf_8_dom"/>
</dbReference>
<dbReference type="Pfam" id="PF12281">
    <property type="entry name" value="NTP_transf_8"/>
    <property type="match status" value="1"/>
</dbReference>